<dbReference type="CDD" id="cd08497">
    <property type="entry name" value="MbnE-like"/>
    <property type="match status" value="1"/>
</dbReference>
<proteinExistence type="predicted"/>
<dbReference type="GO" id="GO:1904680">
    <property type="term" value="F:peptide transmembrane transporter activity"/>
    <property type="evidence" value="ECO:0007669"/>
    <property type="project" value="TreeGrafter"/>
</dbReference>
<dbReference type="SUPFAM" id="SSF53850">
    <property type="entry name" value="Periplasmic binding protein-like II"/>
    <property type="match status" value="1"/>
</dbReference>
<gene>
    <name evidence="3" type="ORF">EVA68_02750</name>
</gene>
<evidence type="ECO:0000256" key="1">
    <source>
        <dbReference type="ARBA" id="ARBA00022729"/>
    </source>
</evidence>
<evidence type="ECO:0000313" key="4">
    <source>
        <dbReference type="Proteomes" id="UP000316199"/>
    </source>
</evidence>
<comment type="caution">
    <text evidence="3">The sequence shown here is derived from an EMBL/GenBank/DDBJ whole genome shotgun (WGS) entry which is preliminary data.</text>
</comment>
<dbReference type="Proteomes" id="UP000316199">
    <property type="component" value="Unassembled WGS sequence"/>
</dbReference>
<dbReference type="GO" id="GO:0015833">
    <property type="term" value="P:peptide transport"/>
    <property type="evidence" value="ECO:0007669"/>
    <property type="project" value="TreeGrafter"/>
</dbReference>
<sequence>MERLLRFQLVNSLINAKIWLSFLLLFFQHNASSENACSQPNYEHGIANLSSLKYDKSFGHFQYANPLAPKAGAMRVPQLGTFDNYNSIIEKGRLAAGYEVTGGLVYDALLEEALDEPVSYYGRLAEGVAIAPNYDWIAFKLRSNATWHDGIPITTADVLFTFEMLKSHGSVAIKTALDALQAVFSFGESEICFVRDVTVEINPTLPFIIGAFSILPKHYWIERDISKTTIDPPLGSGPYRLVEANLGRILRYERVADYWGADLPVNKGRYNFDNVDFDYFKDETVMAEAHRSGEFDVKEEGVSKAWAKQYNFAAVKAGLFKKKLRPLARVEGLWWPIFWNLDHPPLDDIRIREALWLLFDFEWTNRVLFHSFYDPGVSIFQNSPMAHKGLPTKRELELLDPWRDQIPSRVFSEEFKHPDSSGFGANRQNLSRSLELFDQAGWQVVDSVMRNKANGEKFKLDIIGASYYSIRQSTSLLQNLEAIGIEVNASALEVSNWLHRTRTGKFDGSNLRLEPTYMPGLQLRNWFGSAAADKDYGQNWLRLRSPVIDSLIHSAIAAKTEEDLYAATRALDRIIMWNFYLIPLGSQPGFRLVYWDKFGEVADQNLSRVPFIDAWWWDEKKSERLTQALDKLKDQP</sequence>
<keyword evidence="1" id="KW-0732">Signal</keyword>
<evidence type="ECO:0000259" key="2">
    <source>
        <dbReference type="Pfam" id="PF00496"/>
    </source>
</evidence>
<dbReference type="EMBL" id="SHAG01000006">
    <property type="protein sequence ID" value="RZO76956.1"/>
    <property type="molecule type" value="Genomic_DNA"/>
</dbReference>
<dbReference type="InterPro" id="IPR039424">
    <property type="entry name" value="SBP_5"/>
</dbReference>
<dbReference type="GO" id="GO:0042884">
    <property type="term" value="P:microcin transport"/>
    <property type="evidence" value="ECO:0007669"/>
    <property type="project" value="TreeGrafter"/>
</dbReference>
<evidence type="ECO:0000313" key="3">
    <source>
        <dbReference type="EMBL" id="RZO76956.1"/>
    </source>
</evidence>
<name>A0A520S3D5_9GAMM</name>
<dbReference type="AlphaFoldDB" id="A0A520S3D5"/>
<reference evidence="3 4" key="1">
    <citation type="submission" date="2019-02" db="EMBL/GenBank/DDBJ databases">
        <title>Prokaryotic population dynamics and viral predation in marine succession experiment using metagenomics: the confinement effect.</title>
        <authorList>
            <person name="Haro-Moreno J.M."/>
            <person name="Rodriguez-Valera F."/>
            <person name="Lopez-Perez M."/>
        </authorList>
    </citation>
    <scope>NUCLEOTIDE SEQUENCE [LARGE SCALE GENOMIC DNA]</scope>
    <source>
        <strain evidence="3">MED-G157</strain>
    </source>
</reference>
<dbReference type="PANTHER" id="PTHR30290:SF64">
    <property type="entry name" value="ABC TRANSPORTER PERIPLASMIC BINDING PROTEIN"/>
    <property type="match status" value="1"/>
</dbReference>
<organism evidence="3 4">
    <name type="scientific">OM182 bacterium</name>
    <dbReference type="NCBI Taxonomy" id="2510334"/>
    <lineage>
        <taxon>Bacteria</taxon>
        <taxon>Pseudomonadati</taxon>
        <taxon>Pseudomonadota</taxon>
        <taxon>Gammaproteobacteria</taxon>
        <taxon>OMG group</taxon>
        <taxon>OM182 clade</taxon>
    </lineage>
</organism>
<dbReference type="PIRSF" id="PIRSF002741">
    <property type="entry name" value="MppA"/>
    <property type="match status" value="1"/>
</dbReference>
<protein>
    <submittedName>
        <fullName evidence="3">ABC transporter substrate-binding protein</fullName>
    </submittedName>
</protein>
<accession>A0A520S3D5</accession>
<dbReference type="GO" id="GO:0043190">
    <property type="term" value="C:ATP-binding cassette (ABC) transporter complex"/>
    <property type="evidence" value="ECO:0007669"/>
    <property type="project" value="InterPro"/>
</dbReference>
<dbReference type="Gene3D" id="3.10.105.10">
    <property type="entry name" value="Dipeptide-binding Protein, Domain 3"/>
    <property type="match status" value="1"/>
</dbReference>
<dbReference type="PANTHER" id="PTHR30290">
    <property type="entry name" value="PERIPLASMIC BINDING COMPONENT OF ABC TRANSPORTER"/>
    <property type="match status" value="1"/>
</dbReference>
<dbReference type="InterPro" id="IPR000914">
    <property type="entry name" value="SBP_5_dom"/>
</dbReference>
<dbReference type="InterPro" id="IPR030678">
    <property type="entry name" value="Peptide/Ni-bd"/>
</dbReference>
<dbReference type="Pfam" id="PF00496">
    <property type="entry name" value="SBP_bac_5"/>
    <property type="match status" value="1"/>
</dbReference>
<feature type="domain" description="Solute-binding protein family 5" evidence="2">
    <location>
        <begin position="121"/>
        <end position="531"/>
    </location>
</feature>
<dbReference type="GO" id="GO:0030288">
    <property type="term" value="C:outer membrane-bounded periplasmic space"/>
    <property type="evidence" value="ECO:0007669"/>
    <property type="project" value="TreeGrafter"/>
</dbReference>
<dbReference type="Gene3D" id="3.40.190.10">
    <property type="entry name" value="Periplasmic binding protein-like II"/>
    <property type="match status" value="1"/>
</dbReference>